<dbReference type="EMBL" id="BMQS01000002">
    <property type="protein sequence ID" value="GGT88020.1"/>
    <property type="molecule type" value="Genomic_DNA"/>
</dbReference>
<evidence type="ECO:0000313" key="1">
    <source>
        <dbReference type="EMBL" id="BBD72917.1"/>
    </source>
</evidence>
<reference evidence="2" key="1">
    <citation type="journal article" date="2014" name="Int. J. Syst. Evol. Microbiol.">
        <title>Complete genome sequence of Corynebacterium casei LMG S-19264T (=DSM 44701T), isolated from a smear-ripened cheese.</title>
        <authorList>
            <consortium name="US DOE Joint Genome Institute (JGI-PGF)"/>
            <person name="Walter F."/>
            <person name="Albersmeier A."/>
            <person name="Kalinowski J."/>
            <person name="Ruckert C."/>
        </authorList>
    </citation>
    <scope>NUCLEOTIDE SEQUENCE</scope>
    <source>
        <strain evidence="2">JCM 31740</strain>
    </source>
</reference>
<sequence>MNYEEIKDVKPRQVGELVDRSEDGENYVIKVEEDKVYEVAPIAYYVWSLCDGNSTVDEIITKISSEAELSQDQVRDPVVMVISELANASLVSFGY</sequence>
<reference evidence="1" key="3">
    <citation type="journal article" date="2019" name="BMC Res. Notes">
        <title>Complete genome sequence of the Sulfodiicoccus acidiphilus strain HS-1T, the first crenarchaeon that lacks polB3, isolated from an acidic hot spring in Ohwaku-dani, Hakone, Japan.</title>
        <authorList>
            <person name="Sakai H.D."/>
            <person name="Kurosawa N."/>
        </authorList>
    </citation>
    <scope>NUCLEOTIDE SEQUENCE</scope>
    <source>
        <strain evidence="1">HS-1</strain>
    </source>
</reference>
<dbReference type="GeneID" id="38666824"/>
<proteinExistence type="predicted"/>
<reference evidence="2" key="4">
    <citation type="submission" date="2020-09" db="EMBL/GenBank/DDBJ databases">
        <authorList>
            <person name="Sun Q."/>
            <person name="Ohkuma M."/>
        </authorList>
    </citation>
    <scope>NUCLEOTIDE SEQUENCE</scope>
    <source>
        <strain evidence="2">JCM 31740</strain>
    </source>
</reference>
<gene>
    <name evidence="2" type="ORF">GCM10007116_02460</name>
    <name evidence="1" type="ORF">HS1genome_1306</name>
</gene>
<keyword evidence="3" id="KW-1185">Reference proteome</keyword>
<dbReference type="Gene3D" id="1.10.10.1150">
    <property type="entry name" value="Coenzyme PQQ synthesis protein D (PqqD)"/>
    <property type="match status" value="1"/>
</dbReference>
<dbReference type="AlphaFoldDB" id="A0A348B415"/>
<dbReference type="InterPro" id="IPR041881">
    <property type="entry name" value="PqqD_sf"/>
</dbReference>
<evidence type="ECO:0000313" key="3">
    <source>
        <dbReference type="Proteomes" id="UP000276741"/>
    </source>
</evidence>
<dbReference type="Pfam" id="PF05402">
    <property type="entry name" value="PqqD"/>
    <property type="match status" value="1"/>
</dbReference>
<protein>
    <submittedName>
        <fullName evidence="1">PqqD family protein</fullName>
    </submittedName>
</protein>
<organism evidence="1 3">
    <name type="scientific">Sulfodiicoccus acidiphilus</name>
    <dbReference type="NCBI Taxonomy" id="1670455"/>
    <lineage>
        <taxon>Archaea</taxon>
        <taxon>Thermoproteota</taxon>
        <taxon>Thermoprotei</taxon>
        <taxon>Sulfolobales</taxon>
        <taxon>Sulfolobaceae</taxon>
        <taxon>Sulfodiicoccus</taxon>
    </lineage>
</organism>
<dbReference type="InterPro" id="IPR008792">
    <property type="entry name" value="PQQD"/>
</dbReference>
<dbReference type="OrthoDB" id="211309at2157"/>
<dbReference type="RefSeq" id="WP_126450118.1">
    <property type="nucleotide sequence ID" value="NZ_AP018553.1"/>
</dbReference>
<dbReference type="EMBL" id="AP018553">
    <property type="protein sequence ID" value="BBD72917.1"/>
    <property type="molecule type" value="Genomic_DNA"/>
</dbReference>
<dbReference type="Proteomes" id="UP000276741">
    <property type="component" value="Chromosome"/>
</dbReference>
<evidence type="ECO:0000313" key="2">
    <source>
        <dbReference type="EMBL" id="GGT88020.1"/>
    </source>
</evidence>
<name>A0A348B415_9CREN</name>
<accession>A0A348B415</accession>
<dbReference type="KEGG" id="sacd:HS1genome_1306"/>
<reference evidence="3" key="2">
    <citation type="submission" date="2018-04" db="EMBL/GenBank/DDBJ databases">
        <title>Complete genome sequence of Sulfodiicoccus acidiphilus strain HS-1.</title>
        <authorList>
            <person name="Sakai H.D."/>
            <person name="Kurosawa N."/>
        </authorList>
    </citation>
    <scope>NUCLEOTIDE SEQUENCE [LARGE SCALE GENOMIC DNA]</scope>
    <source>
        <strain evidence="3">HS-1</strain>
    </source>
</reference>
<dbReference type="Proteomes" id="UP000616143">
    <property type="component" value="Unassembled WGS sequence"/>
</dbReference>